<evidence type="ECO:0000256" key="15">
    <source>
        <dbReference type="ARBA" id="ARBA00023004"/>
    </source>
</evidence>
<feature type="domain" description="C4-type zinc-finger of DNA polymerase delta" evidence="25">
    <location>
        <begin position="2001"/>
        <end position="2074"/>
    </location>
</feature>
<evidence type="ECO:0000256" key="6">
    <source>
        <dbReference type="ARBA" id="ARBA00022485"/>
    </source>
</evidence>
<dbReference type="PANTHER" id="PTHR45812">
    <property type="entry name" value="DNA POLYMERASE ZETA CATALYTIC SUBUNIT"/>
    <property type="match status" value="1"/>
</dbReference>
<evidence type="ECO:0000256" key="3">
    <source>
        <dbReference type="ARBA" id="ARBA00005755"/>
    </source>
</evidence>
<evidence type="ECO:0000256" key="7">
    <source>
        <dbReference type="ARBA" id="ARBA00022679"/>
    </source>
</evidence>
<evidence type="ECO:0000256" key="11">
    <source>
        <dbReference type="ARBA" id="ARBA00022763"/>
    </source>
</evidence>
<evidence type="ECO:0000259" key="24">
    <source>
        <dbReference type="Pfam" id="PF03104"/>
    </source>
</evidence>
<evidence type="ECO:0000256" key="5">
    <source>
        <dbReference type="ARBA" id="ARBA00021589"/>
    </source>
</evidence>
<evidence type="ECO:0000256" key="14">
    <source>
        <dbReference type="ARBA" id="ARBA00022932"/>
    </source>
</evidence>
<dbReference type="GO" id="GO:0003887">
    <property type="term" value="F:DNA-directed DNA polymerase activity"/>
    <property type="evidence" value="ECO:0007669"/>
    <property type="project" value="UniProtKB-KW"/>
</dbReference>
<evidence type="ECO:0000259" key="25">
    <source>
        <dbReference type="Pfam" id="PF14260"/>
    </source>
</evidence>
<dbReference type="SMART" id="SM00486">
    <property type="entry name" value="POLBc"/>
    <property type="match status" value="1"/>
</dbReference>
<evidence type="ECO:0000256" key="2">
    <source>
        <dbReference type="ARBA" id="ARBA00004123"/>
    </source>
</evidence>
<keyword evidence="15" id="KW-0408">Iron</keyword>
<evidence type="ECO:0000313" key="28">
    <source>
        <dbReference type="EMBL" id="URD83623.1"/>
    </source>
</evidence>
<dbReference type="InterPro" id="IPR006133">
    <property type="entry name" value="DNA-dir_DNA_pol_B_exonuc"/>
</dbReference>
<keyword evidence="17" id="KW-0238">DNA-binding</keyword>
<dbReference type="GO" id="GO:0051539">
    <property type="term" value="F:4 iron, 4 sulfur cluster binding"/>
    <property type="evidence" value="ECO:0007669"/>
    <property type="project" value="UniProtKB-KW"/>
</dbReference>
<dbReference type="Pfam" id="PF00136">
    <property type="entry name" value="DNA_pol_B"/>
    <property type="match status" value="1"/>
</dbReference>
<dbReference type="Pfam" id="PF03104">
    <property type="entry name" value="DNA_pol_B_exo1"/>
    <property type="match status" value="1"/>
</dbReference>
<dbReference type="InterPro" id="IPR025687">
    <property type="entry name" value="Znf-C4pol"/>
</dbReference>
<evidence type="ECO:0000256" key="1">
    <source>
        <dbReference type="ARBA" id="ARBA00001966"/>
    </source>
</evidence>
<feature type="region of interest" description="Disordered" evidence="22">
    <location>
        <begin position="508"/>
        <end position="529"/>
    </location>
</feature>
<feature type="region of interest" description="Disordered" evidence="22">
    <location>
        <begin position="656"/>
        <end position="702"/>
    </location>
</feature>
<keyword evidence="9" id="KW-0235">DNA replication</keyword>
<dbReference type="OrthoDB" id="2414538at2759"/>
<dbReference type="FunFam" id="3.30.420.10:FF:000082">
    <property type="entry name" value="DNA polymerase"/>
    <property type="match status" value="1"/>
</dbReference>
<feature type="compositionally biased region" description="Polar residues" evidence="22">
    <location>
        <begin position="508"/>
        <end position="521"/>
    </location>
</feature>
<keyword evidence="12" id="KW-0863">Zinc-finger</keyword>
<keyword evidence="29" id="KW-1185">Reference proteome</keyword>
<dbReference type="FunFam" id="1.10.287.690:FF:000002">
    <property type="entry name" value="DNA polymerase zeta"/>
    <property type="match status" value="1"/>
</dbReference>
<comment type="catalytic activity">
    <reaction evidence="20">
        <text>DNA(n) + a 2'-deoxyribonucleoside 5'-triphosphate = DNA(n+1) + diphosphate</text>
        <dbReference type="Rhea" id="RHEA:22508"/>
        <dbReference type="Rhea" id="RHEA-COMP:17339"/>
        <dbReference type="Rhea" id="RHEA-COMP:17340"/>
        <dbReference type="ChEBI" id="CHEBI:33019"/>
        <dbReference type="ChEBI" id="CHEBI:61560"/>
        <dbReference type="ChEBI" id="CHEBI:173112"/>
        <dbReference type="EC" id="2.7.7.7"/>
    </reaction>
</comment>
<keyword evidence="14" id="KW-0239">DNA-directed DNA polymerase</keyword>
<evidence type="ECO:0000256" key="8">
    <source>
        <dbReference type="ARBA" id="ARBA00022695"/>
    </source>
</evidence>
<dbReference type="InterPro" id="IPR006172">
    <property type="entry name" value="DNA-dir_DNA_pol_B"/>
</dbReference>
<evidence type="ECO:0000256" key="19">
    <source>
        <dbReference type="ARBA" id="ARBA00023242"/>
    </source>
</evidence>
<keyword evidence="7" id="KW-0808">Transferase</keyword>
<feature type="region of interest" description="Disordered" evidence="22">
    <location>
        <begin position="746"/>
        <end position="783"/>
    </location>
</feature>
<dbReference type="Gene3D" id="3.30.420.10">
    <property type="entry name" value="Ribonuclease H-like superfamily/Ribonuclease H"/>
    <property type="match status" value="1"/>
</dbReference>
<dbReference type="SUPFAM" id="SSF56672">
    <property type="entry name" value="DNA/RNA polymerases"/>
    <property type="match status" value="1"/>
</dbReference>
<evidence type="ECO:0000256" key="17">
    <source>
        <dbReference type="ARBA" id="ARBA00023125"/>
    </source>
</evidence>
<dbReference type="EMBL" id="CP097503">
    <property type="protein sequence ID" value="URD83623.1"/>
    <property type="molecule type" value="Genomic_DNA"/>
</dbReference>
<keyword evidence="10" id="KW-0479">Metal-binding</keyword>
<name>A0A9E7JJS7_9LILI</name>
<protein>
    <recommendedName>
        <fullName evidence="5">DNA polymerase zeta catalytic subunit</fullName>
        <ecNumber evidence="4">2.7.7.7</ecNumber>
    </recommendedName>
</protein>
<dbReference type="PANTHER" id="PTHR45812:SF1">
    <property type="entry name" value="DNA POLYMERASE ZETA CATALYTIC SUBUNIT"/>
    <property type="match status" value="1"/>
</dbReference>
<dbReference type="InterPro" id="IPR017964">
    <property type="entry name" value="DNA-dir_DNA_pol_B_CS"/>
</dbReference>
<evidence type="ECO:0000256" key="10">
    <source>
        <dbReference type="ARBA" id="ARBA00022723"/>
    </source>
</evidence>
<keyword evidence="11" id="KW-0227">DNA damage</keyword>
<evidence type="ECO:0000256" key="4">
    <source>
        <dbReference type="ARBA" id="ARBA00012417"/>
    </source>
</evidence>
<evidence type="ECO:0000256" key="13">
    <source>
        <dbReference type="ARBA" id="ARBA00022833"/>
    </source>
</evidence>
<dbReference type="Gene3D" id="1.10.287.690">
    <property type="entry name" value="Helix hairpin bin"/>
    <property type="match status" value="1"/>
</dbReference>
<evidence type="ECO:0000256" key="18">
    <source>
        <dbReference type="ARBA" id="ARBA00023204"/>
    </source>
</evidence>
<keyword evidence="16" id="KW-0411">Iron-sulfur</keyword>
<dbReference type="Pfam" id="PF24055">
    <property type="entry name" value="POL3_N"/>
    <property type="match status" value="1"/>
</dbReference>
<keyword evidence="13" id="KW-0862">Zinc</keyword>
<proteinExistence type="inferred from homology"/>
<evidence type="ECO:0000256" key="16">
    <source>
        <dbReference type="ARBA" id="ARBA00023014"/>
    </source>
</evidence>
<dbReference type="PROSITE" id="PS00116">
    <property type="entry name" value="DNA_POLYMERASE_B"/>
    <property type="match status" value="1"/>
</dbReference>
<comment type="similarity">
    <text evidence="3">Belongs to the DNA polymerase type-B family.</text>
</comment>
<dbReference type="FunFam" id="1.10.132.60:FF:000007">
    <property type="entry name" value="DNA polymerase"/>
    <property type="match status" value="1"/>
</dbReference>
<evidence type="ECO:0000259" key="23">
    <source>
        <dbReference type="Pfam" id="PF00136"/>
    </source>
</evidence>
<dbReference type="InterPro" id="IPR023211">
    <property type="entry name" value="DNA_pol_palm_dom_sf"/>
</dbReference>
<dbReference type="CDD" id="cd05534">
    <property type="entry name" value="POLBc_zeta"/>
    <property type="match status" value="1"/>
</dbReference>
<dbReference type="PRINTS" id="PR00106">
    <property type="entry name" value="DNAPOLB"/>
</dbReference>
<dbReference type="SUPFAM" id="SSF53098">
    <property type="entry name" value="Ribonuclease H-like"/>
    <property type="match status" value="1"/>
</dbReference>
<feature type="compositionally biased region" description="Polar residues" evidence="22">
    <location>
        <begin position="658"/>
        <end position="683"/>
    </location>
</feature>
<evidence type="ECO:0000256" key="12">
    <source>
        <dbReference type="ARBA" id="ARBA00022771"/>
    </source>
</evidence>
<dbReference type="Gene3D" id="3.90.1600.10">
    <property type="entry name" value="Palm domain of DNA polymerase"/>
    <property type="match status" value="1"/>
</dbReference>
<sequence>MTVMFQLTVLLVEKKIRSKDCLRLFFTFIVKELRGSFLQPGITTGFSCSQMGKVCCIEPEDDAIKALGLIMVFVIAFALVHVCCSRPRRRVMLVDLSCFHIANNMGSSRANLGNLSSVHLFLWQISCDPGRKQSPDLPFCHHVSSDGEAPPLEMASPPDITLFSVRIVSLDYYMAPPIADLGICYSSFHGRTVKEVPVIRIYGSTPAGQKTCLHIHGALPYLYIPCPVELLQSSEEGDEYIKTLITAIEKTLEVYFTRNLLEILTFSIELSQDRTVSAARQHVHGVALFAKKIYGYHSSEDLFLKIFLYYPQDVTRVATFLLDGIVLGRTFQPYESHIPFLLHFLDDLCEEVGDSAIWLSSTVLSSLIWSDSVVSQSSSESMSTTKRQSICELEADSSIDDILNEKYKIYTSLSQTSSEVKMVQSLIPIWEEFERSGVQEVAKALELSRPNPEDILQNFVCGTQYENLLSEWLTKIQKSLPENAFATEDGDKLEEHIKSFIGIDQNSKSMGCQNSSNSSGEPLNHHEDKNDMLHGLLSKGQGDIFLYEKISKFDELATCKRTASTPSGTEDQKSLCTEALGLLGWLASSQAAEDLDNDDELVHEAILTPLLSTKSIKKALEIAHLDYEHASQQECKDILDSVDYVIKPDVLKKHSCSHEPTTVSSSQNTIHQAHGTSDDSSVTPEKHCHSEMNTSSRKLKSSLNLSEVNTRIKCGRKYRKGNILWGHLPISSAKKEHDDFESASYSCPDDLMENDGEPSISSRSKGDKNCHASNTVADTSGRKLGKPLTSCSVRDLMRQKRHFKVGYAEPERNLVEDLSEAENGTEKYLYSEGSLCCALPMSLHVGSSCVGQENSTCPANCILDLHTSPVVDERIIEHYDNKYISQRDVQNAQQIFHDTNISSHAESNMALDTNMLQRNYYGTEEGDIGSSTSSPSNRILTSHNVEKTSTAYVEMSYSHKPPSKDQIMGILEDSKDATGNVTGITSAHDESLVFDSRSMNSDLLGMNDLLPFFGRDFELKKSYQSSHDMGSHWNFQESALGIPTHFQNDGSVLYLLTHEMSPPSVDSVYQWLLQVEQQRCSNYATGTSTGNLLPISRDTSLKLEKSVKDAYREIDCCPHKIANVYSSNISGAFHHGSLPEDNVALHEKPDKSPLNQENMRNPPVGSYVHTITSVGESKLSSIFLGENVPCSSWQDVSQISGPDDKSNLTPLSQIGFRDPASIGGGQQLTVISLEVLAESRGDLRPDPQFDGINIISLAVQEDTRPTFEVYVLICGVNDEPQRNKDGITDCNILIFNEEKHLLEHLVKIISSVDPDILMGWEIQGGSLGFIAERAGYLGINLLKSISRTPSYELKQRIGDPAHSKLFTEISEASIANTGLRVAVVQDEWGRTHSSGIHVGGRIVLNVWRLMRSEVKLNIYSIEAVAEEVLRRKIPSIPYKVLNQWFINGPGQSRYQCISYLVERVQLSLEIMYQLDMINRTSELARVFGIDFFSVLSRGSQFRVESMLLRLAHTQNYLAISPGNQQVALQPAMECLPLVMEPESNFYEDPVVVLDFQSLYPSMIIAYNLCFSTCLGKVVPSKSNVLGVSSYSADPHFFKDLNEQLLLTPNGVMYVPSKIRKGVLPRLLEEILSTRIMVKQAMKKFKPSQQVLERIYNARQLALKLIANVTYGYTAAGFSGRMPCAELADSIVQCGRRTLEAAISFVNEHPKWKARVVYGDTDSMFVLLKGRNLEAAFRIGNEIASAVTSMNPDPVTLKLEKVYQPCFLLTKKRYVGYSYESPDQEKPKFDAKGIETVRRDTCPAVAKMLEKSIRLIFEHRDISRVKSYLQRQWTRILSGRMSIQEFIFAKEVHLGSYSTRMSSLPPAAIVAIKAMNADPRAEPRYGERVPYVVVYGKPGARLMDMVVDPHDLLEVNSPYRLNDHYYIKKQIIPALQRVLVLLRADLNQWFLEVPRPVRPILARFYASQFGSSHDFDYNGPGTSRKAQVKRSRIDTYYSSKHCILCGDLVQRSKYLCDVCTEKKPLVATALVSKTSRLERDIQHLVAICRHCGGGDYIPGSGVQCNSLACSIFYERRKVQKELQANSIVAAEAGLYPICTAEWF</sequence>
<keyword evidence="6" id="KW-0004">4Fe-4S</keyword>
<comment type="cofactor">
    <cofactor evidence="1">
        <name>[4Fe-4S] cluster</name>
        <dbReference type="ChEBI" id="CHEBI:49883"/>
    </cofactor>
</comment>
<dbReference type="Proteomes" id="UP001055439">
    <property type="component" value="Chromosome 10"/>
</dbReference>
<evidence type="ECO:0000256" key="20">
    <source>
        <dbReference type="ARBA" id="ARBA00049244"/>
    </source>
</evidence>
<dbReference type="Gene3D" id="3.30.342.10">
    <property type="entry name" value="DNA Polymerase, chain B, domain 1"/>
    <property type="match status" value="1"/>
</dbReference>
<feature type="domain" description="DNA-directed DNA polymerase family B exonuclease" evidence="24">
    <location>
        <begin position="1226"/>
        <end position="1362"/>
    </location>
</feature>
<evidence type="ECO:0000313" key="29">
    <source>
        <dbReference type="Proteomes" id="UP001055439"/>
    </source>
</evidence>
<keyword evidence="19" id="KW-0539">Nucleus</keyword>
<dbReference type="InterPro" id="IPR056447">
    <property type="entry name" value="REV3_N"/>
</dbReference>
<evidence type="ECO:0000256" key="21">
    <source>
        <dbReference type="ARBA" id="ARBA00066055"/>
    </source>
</evidence>
<dbReference type="GO" id="GO:0005634">
    <property type="term" value="C:nucleus"/>
    <property type="evidence" value="ECO:0007669"/>
    <property type="project" value="UniProtKB-SubCell"/>
</dbReference>
<keyword evidence="8" id="KW-0548">Nucleotidyltransferase</keyword>
<comment type="subcellular location">
    <subcellularLocation>
        <location evidence="2">Nucleus</location>
    </subcellularLocation>
</comment>
<dbReference type="InterPro" id="IPR043502">
    <property type="entry name" value="DNA/RNA_pol_sf"/>
</dbReference>
<dbReference type="InterPro" id="IPR036397">
    <property type="entry name" value="RNaseH_sf"/>
</dbReference>
<dbReference type="Pfam" id="PF24065">
    <property type="entry name" value="REV3_N"/>
    <property type="match status" value="1"/>
</dbReference>
<dbReference type="GO" id="GO:0006260">
    <property type="term" value="P:DNA replication"/>
    <property type="evidence" value="ECO:0007669"/>
    <property type="project" value="UniProtKB-KW"/>
</dbReference>
<organism evidence="28 29">
    <name type="scientific">Musa troglodytarum</name>
    <name type="common">fe'i banana</name>
    <dbReference type="NCBI Taxonomy" id="320322"/>
    <lineage>
        <taxon>Eukaryota</taxon>
        <taxon>Viridiplantae</taxon>
        <taxon>Streptophyta</taxon>
        <taxon>Embryophyta</taxon>
        <taxon>Tracheophyta</taxon>
        <taxon>Spermatophyta</taxon>
        <taxon>Magnoliopsida</taxon>
        <taxon>Liliopsida</taxon>
        <taxon>Zingiberales</taxon>
        <taxon>Musaceae</taxon>
        <taxon>Musa</taxon>
    </lineage>
</organism>
<dbReference type="InterPro" id="IPR006134">
    <property type="entry name" value="DNA-dir_DNA_pol_B_multi_dom"/>
</dbReference>
<dbReference type="GO" id="GO:0000166">
    <property type="term" value="F:nucleotide binding"/>
    <property type="evidence" value="ECO:0007669"/>
    <property type="project" value="InterPro"/>
</dbReference>
<dbReference type="InterPro" id="IPR030559">
    <property type="entry name" value="PolZ_Rev3"/>
</dbReference>
<dbReference type="Gene3D" id="1.10.132.60">
    <property type="entry name" value="DNA polymerase family B, C-terminal domain"/>
    <property type="match status" value="1"/>
</dbReference>
<dbReference type="GO" id="GO:0042276">
    <property type="term" value="P:error-prone translesion synthesis"/>
    <property type="evidence" value="ECO:0007669"/>
    <property type="project" value="TreeGrafter"/>
</dbReference>
<dbReference type="CDD" id="cd05778">
    <property type="entry name" value="DNA_polB_zeta_exo"/>
    <property type="match status" value="1"/>
</dbReference>
<evidence type="ECO:0000256" key="9">
    <source>
        <dbReference type="ARBA" id="ARBA00022705"/>
    </source>
</evidence>
<dbReference type="Pfam" id="PF14260">
    <property type="entry name" value="zf-C4pol"/>
    <property type="match status" value="1"/>
</dbReference>
<evidence type="ECO:0000259" key="26">
    <source>
        <dbReference type="Pfam" id="PF24055"/>
    </source>
</evidence>
<dbReference type="GO" id="GO:0016035">
    <property type="term" value="C:zeta DNA polymerase complex"/>
    <property type="evidence" value="ECO:0007669"/>
    <property type="project" value="InterPro"/>
</dbReference>
<dbReference type="InterPro" id="IPR056435">
    <property type="entry name" value="DPOD/Z_N"/>
</dbReference>
<reference evidence="28" key="1">
    <citation type="submission" date="2022-05" db="EMBL/GenBank/DDBJ databases">
        <title>The Musa troglodytarum L. genome provides insights into the mechanism of non-climacteric behaviour and enrichment of carotenoids.</title>
        <authorList>
            <person name="Wang J."/>
        </authorList>
    </citation>
    <scope>NUCLEOTIDE SEQUENCE</scope>
    <source>
        <tissue evidence="28">Leaf</tissue>
    </source>
</reference>
<dbReference type="InterPro" id="IPR012337">
    <property type="entry name" value="RNaseH-like_sf"/>
</dbReference>
<dbReference type="InterPro" id="IPR042087">
    <property type="entry name" value="DNA_pol_B_thumb"/>
</dbReference>
<gene>
    <name evidence="28" type="ORF">MUK42_33217</name>
</gene>
<feature type="domain" description="DNA polymerase delta/zeta catalytic subunit N-terminal" evidence="26">
    <location>
        <begin position="217"/>
        <end position="314"/>
    </location>
</feature>
<dbReference type="GO" id="GO:0000724">
    <property type="term" value="P:double-strand break repair via homologous recombination"/>
    <property type="evidence" value="ECO:0007669"/>
    <property type="project" value="TreeGrafter"/>
</dbReference>
<evidence type="ECO:0000256" key="22">
    <source>
        <dbReference type="SAM" id="MobiDB-lite"/>
    </source>
</evidence>
<accession>A0A9E7JJS7</accession>
<evidence type="ECO:0000259" key="27">
    <source>
        <dbReference type="Pfam" id="PF24065"/>
    </source>
</evidence>
<dbReference type="GO" id="GO:0003677">
    <property type="term" value="F:DNA binding"/>
    <property type="evidence" value="ECO:0007669"/>
    <property type="project" value="UniProtKB-KW"/>
</dbReference>
<dbReference type="EC" id="2.7.7.7" evidence="4"/>
<feature type="domain" description="DNA-directed DNA polymerase family B multifunctional" evidence="23">
    <location>
        <begin position="1491"/>
        <end position="1938"/>
    </location>
</feature>
<comment type="subunit">
    <text evidence="21">Forms DNA polymerase zeta with REV7.</text>
</comment>
<keyword evidence="18" id="KW-0234">DNA repair</keyword>
<dbReference type="GO" id="GO:0008270">
    <property type="term" value="F:zinc ion binding"/>
    <property type="evidence" value="ECO:0007669"/>
    <property type="project" value="UniProtKB-KW"/>
</dbReference>
<feature type="domain" description="DNA polymerase zeta catalytic subunit N-terminal" evidence="27">
    <location>
        <begin position="163"/>
        <end position="216"/>
    </location>
</feature>